<organism evidence="1 2">
    <name type="scientific">Paenibacillus lutrae</name>
    <dbReference type="NCBI Taxonomy" id="2078573"/>
    <lineage>
        <taxon>Bacteria</taxon>
        <taxon>Bacillati</taxon>
        <taxon>Bacillota</taxon>
        <taxon>Bacilli</taxon>
        <taxon>Bacillales</taxon>
        <taxon>Paenibacillaceae</taxon>
        <taxon>Paenibacillus</taxon>
    </lineage>
</organism>
<dbReference type="EMBL" id="RHLK01000003">
    <property type="protein sequence ID" value="MVO99522.1"/>
    <property type="molecule type" value="Genomic_DNA"/>
</dbReference>
<gene>
    <name evidence="1" type="ORF">EDM21_08265</name>
</gene>
<protein>
    <submittedName>
        <fullName evidence="1">AAA family ATPase</fullName>
    </submittedName>
</protein>
<dbReference type="Gene3D" id="3.40.50.300">
    <property type="entry name" value="P-loop containing nucleotide triphosphate hydrolases"/>
    <property type="match status" value="1"/>
</dbReference>
<dbReference type="Proteomes" id="UP000490800">
    <property type="component" value="Unassembled WGS sequence"/>
</dbReference>
<dbReference type="SUPFAM" id="SSF52540">
    <property type="entry name" value="P-loop containing nucleoside triphosphate hydrolases"/>
    <property type="match status" value="1"/>
</dbReference>
<accession>A0A7X3FH56</accession>
<name>A0A7X3FH56_9BACL</name>
<dbReference type="AlphaFoldDB" id="A0A7X3FH56"/>
<evidence type="ECO:0000313" key="2">
    <source>
        <dbReference type="Proteomes" id="UP000490800"/>
    </source>
</evidence>
<evidence type="ECO:0000313" key="1">
    <source>
        <dbReference type="EMBL" id="MVO99522.1"/>
    </source>
</evidence>
<dbReference type="InterPro" id="IPR027417">
    <property type="entry name" value="P-loop_NTPase"/>
</dbReference>
<sequence>MIIWINGAFGSGKTQTAFELHRRIPHSYVYDPENAGYFIRDNVPEEISESDFQDYPVWREMNYTMLNYLNTRYDGILIVPMTIPNAQYFSEIIGRLRHEGVEVHHFTLCASKEVLLKRLRSRGEGSRSWAARQIDRCITGFSNEVFRPYIETDKMSVEDQAVCIASQLGIPLAPDTRGKTRKLYDRIRMQLRHIRF</sequence>
<comment type="caution">
    <text evidence="1">The sequence shown here is derived from an EMBL/GenBank/DDBJ whole genome shotgun (WGS) entry which is preliminary data.</text>
</comment>
<dbReference type="OrthoDB" id="9799092at2"/>
<dbReference type="RefSeq" id="WP_157334525.1">
    <property type="nucleotide sequence ID" value="NZ_RHLK01000003.1"/>
</dbReference>
<reference evidence="1 2" key="1">
    <citation type="journal article" date="2019" name="Microorganisms">
        <title>Paenibacillus lutrae sp. nov., A Chitinolytic Species Isolated from A River Otter in Castril Natural Park, Granada, Spain.</title>
        <authorList>
            <person name="Rodriguez M."/>
            <person name="Reina J.C."/>
            <person name="Bejar V."/>
            <person name="Llamas I."/>
        </authorList>
    </citation>
    <scope>NUCLEOTIDE SEQUENCE [LARGE SCALE GENOMIC DNA]</scope>
    <source>
        <strain evidence="1 2">N10</strain>
    </source>
</reference>
<dbReference type="Pfam" id="PF13671">
    <property type="entry name" value="AAA_33"/>
    <property type="match status" value="1"/>
</dbReference>
<keyword evidence="2" id="KW-1185">Reference proteome</keyword>
<proteinExistence type="predicted"/>